<gene>
    <name evidence="4" type="ORF">SAMN05878437_1846</name>
</gene>
<dbReference type="RefSeq" id="WP_079553089.1">
    <property type="nucleotide sequence ID" value="NZ_LT670847.1"/>
</dbReference>
<dbReference type="GO" id="GO:0008168">
    <property type="term" value="F:methyltransferase activity"/>
    <property type="evidence" value="ECO:0007669"/>
    <property type="project" value="UniProtKB-KW"/>
</dbReference>
<feature type="compositionally biased region" description="Gly residues" evidence="2">
    <location>
        <begin position="31"/>
        <end position="41"/>
    </location>
</feature>
<dbReference type="STRING" id="29571.SAMN05878437_1846"/>
<dbReference type="EMBL" id="LT670847">
    <property type="protein sequence ID" value="SHM22392.1"/>
    <property type="molecule type" value="Genomic_DNA"/>
</dbReference>
<evidence type="ECO:0000256" key="3">
    <source>
        <dbReference type="SAM" id="Phobius"/>
    </source>
</evidence>
<feature type="transmembrane region" description="Helical" evidence="3">
    <location>
        <begin position="133"/>
        <end position="154"/>
    </location>
</feature>
<evidence type="ECO:0000256" key="2">
    <source>
        <dbReference type="SAM" id="MobiDB-lite"/>
    </source>
</evidence>
<dbReference type="Pfam" id="PF04375">
    <property type="entry name" value="HemX"/>
    <property type="match status" value="1"/>
</dbReference>
<dbReference type="InterPro" id="IPR007470">
    <property type="entry name" value="HemX"/>
</dbReference>
<dbReference type="OrthoDB" id="5739852at2"/>
<keyword evidence="5" id="KW-1185">Reference proteome</keyword>
<keyword evidence="3" id="KW-1133">Transmembrane helix</keyword>
<dbReference type="AlphaFoldDB" id="A0A1M7H195"/>
<dbReference type="GO" id="GO:0032259">
    <property type="term" value="P:methylation"/>
    <property type="evidence" value="ECO:0007669"/>
    <property type="project" value="UniProtKB-KW"/>
</dbReference>
<feature type="region of interest" description="Disordered" evidence="2">
    <location>
        <begin position="1"/>
        <end position="127"/>
    </location>
</feature>
<keyword evidence="4" id="KW-0489">Methyltransferase</keyword>
<reference evidence="4 5" key="1">
    <citation type="submission" date="2016-11" db="EMBL/GenBank/DDBJ databases">
        <authorList>
            <person name="Jaros S."/>
            <person name="Januszkiewicz K."/>
            <person name="Wedrychowicz H."/>
        </authorList>
    </citation>
    <scope>NUCLEOTIDE SEQUENCE [LARGE SCALE GENOMIC DNA]</scope>
    <source>
        <strain evidence="4 5">ACAM 12</strain>
    </source>
</reference>
<accession>A0A1M7H195</accession>
<keyword evidence="1" id="KW-0175">Coiled coil</keyword>
<dbReference type="Proteomes" id="UP000190911">
    <property type="component" value="Chromosome I"/>
</dbReference>
<organism evidence="4 5">
    <name type="scientific">Vreelandella subglaciescola</name>
    <dbReference type="NCBI Taxonomy" id="29571"/>
    <lineage>
        <taxon>Bacteria</taxon>
        <taxon>Pseudomonadati</taxon>
        <taxon>Pseudomonadota</taxon>
        <taxon>Gammaproteobacteria</taxon>
        <taxon>Oceanospirillales</taxon>
        <taxon>Halomonadaceae</taxon>
        <taxon>Vreelandella</taxon>
    </lineage>
</organism>
<dbReference type="InParanoid" id="A0A1M7H195"/>
<feature type="compositionally biased region" description="Low complexity" evidence="2">
    <location>
        <begin position="58"/>
        <end position="75"/>
    </location>
</feature>
<keyword evidence="4" id="KW-0808">Transferase</keyword>
<evidence type="ECO:0000313" key="4">
    <source>
        <dbReference type="EMBL" id="SHM22392.1"/>
    </source>
</evidence>
<dbReference type="PANTHER" id="PTHR38043:SF1">
    <property type="entry name" value="PROTEIN HEMX"/>
    <property type="match status" value="1"/>
</dbReference>
<proteinExistence type="predicted"/>
<sequence length="469" mass="50480">MTQHSNDQDDARKADAGRDDATPDAKSNSGNGNGQNNGNGGANRSRRRGKGGHKTEGSASAQAASTPASSTADASGGKPAETPAKPTSGGNGGNTPPKNGGKPPNNGAKSPQNGGKPPEGGGKPPKGGGKGGIIAIVLVLIVALVVAFLAWQGWQRLENQQQRLDALSSESASQQAVSQLETRLDSGEKDRKQALDNTLGSLRSEFSDYRQSVDSTLDKVLTQLSQEQETDDRDWLHAEAAYLLRLANQRLQFEGDVKGAAALLQSADDRLVDADNPALTPVRREIASELAALNAVPDVDRTGLYLAFDAQQERIQTLHLDQDVEAEKVESGMDEAPSGTFQRQLARFGDELKDLVVVRKHDEGLETLVTPEQEAYLRQSLRLIIEQSQIALLKQEQKLYDASIDDALELLNGYYDTERPDTQSVISRLKELKQTQITPELPDISGSQQALAEFIDKRFETRREGGGDA</sequence>
<protein>
    <submittedName>
        <fullName evidence="4">Uroporphyrin-3 C-methyltransferase</fullName>
    </submittedName>
</protein>
<feature type="compositionally biased region" description="Low complexity" evidence="2">
    <location>
        <begin position="94"/>
        <end position="116"/>
    </location>
</feature>
<feature type="compositionally biased region" description="Gly residues" evidence="2">
    <location>
        <begin position="117"/>
        <end position="127"/>
    </location>
</feature>
<name>A0A1M7H195_9GAMM</name>
<keyword evidence="3" id="KW-0472">Membrane</keyword>
<dbReference type="PANTHER" id="PTHR38043">
    <property type="entry name" value="PROTEIN HEMX"/>
    <property type="match status" value="1"/>
</dbReference>
<feature type="coiled-coil region" evidence="1">
    <location>
        <begin position="157"/>
        <end position="197"/>
    </location>
</feature>
<evidence type="ECO:0000313" key="5">
    <source>
        <dbReference type="Proteomes" id="UP000190911"/>
    </source>
</evidence>
<evidence type="ECO:0000256" key="1">
    <source>
        <dbReference type="SAM" id="Coils"/>
    </source>
</evidence>
<keyword evidence="3" id="KW-0812">Transmembrane</keyword>
<feature type="compositionally biased region" description="Basic and acidic residues" evidence="2">
    <location>
        <begin position="1"/>
        <end position="23"/>
    </location>
</feature>